<evidence type="ECO:0000313" key="2">
    <source>
        <dbReference type="EMBL" id="AIF83783.1"/>
    </source>
</evidence>
<name>A0A075MRK0_9ARCH</name>
<dbReference type="HOGENOM" id="CLU_904941_0_0_2"/>
<feature type="region of interest" description="Disordered" evidence="1">
    <location>
        <begin position="174"/>
        <end position="196"/>
    </location>
</feature>
<protein>
    <submittedName>
        <fullName evidence="2">Uncharacterized protein</fullName>
    </submittedName>
</protein>
<dbReference type="KEGG" id="nev:NTE_01722"/>
<organism evidence="2 3">
    <name type="scientific">Candidatus Nitrososphaera evergladensis SR1</name>
    <dbReference type="NCBI Taxonomy" id="1459636"/>
    <lineage>
        <taxon>Archaea</taxon>
        <taxon>Nitrososphaerota</taxon>
        <taxon>Nitrososphaeria</taxon>
        <taxon>Nitrososphaerales</taxon>
        <taxon>Nitrososphaeraceae</taxon>
        <taxon>Nitrososphaera</taxon>
    </lineage>
</organism>
<accession>A0A075MRK0</accession>
<proteinExistence type="predicted"/>
<gene>
    <name evidence="2" type="ORF">NTE_01722</name>
</gene>
<keyword evidence="3" id="KW-1185">Reference proteome</keyword>
<dbReference type="EMBL" id="CP007174">
    <property type="protein sequence ID" value="AIF83783.1"/>
    <property type="molecule type" value="Genomic_DNA"/>
</dbReference>
<dbReference type="Proteomes" id="UP000028194">
    <property type="component" value="Chromosome"/>
</dbReference>
<evidence type="ECO:0000256" key="1">
    <source>
        <dbReference type="SAM" id="MobiDB-lite"/>
    </source>
</evidence>
<reference evidence="2 3" key="1">
    <citation type="journal article" date="2014" name="PLoS ONE">
        <title>Genome Sequence of Candidatus Nitrososphaera evergladensis from Group I.1b Enriched from Everglades Soil Reveals Novel Genomic Features of the Ammonia-Oxidizing Archaea.</title>
        <authorList>
            <person name="Zhalnina K.V."/>
            <person name="Dias R."/>
            <person name="Leonard M.T."/>
            <person name="Dorr de Quadros P."/>
            <person name="Camargo F.A."/>
            <person name="Drew J.C."/>
            <person name="Farmerie W.G."/>
            <person name="Daroub S.H."/>
            <person name="Triplett E.W."/>
        </authorList>
    </citation>
    <scope>NUCLEOTIDE SEQUENCE [LARGE SCALE GENOMIC DNA]</scope>
    <source>
        <strain evidence="2 3">SR1</strain>
    </source>
</reference>
<feature type="compositionally biased region" description="Low complexity" evidence="1">
    <location>
        <begin position="180"/>
        <end position="196"/>
    </location>
</feature>
<evidence type="ECO:0000313" key="3">
    <source>
        <dbReference type="Proteomes" id="UP000028194"/>
    </source>
</evidence>
<sequence>MPEDSASLGNVLSSSLDMLKIEDAEIRKKAVEFVGNVSLATVNAYGKWIASIKAVADACTVSGHAFSQSELCDFLTVAAKGMDSKRAGTKAVNDATFYIYMDIMENHQKAPAQLKLHFPRIIVDVISILDKGVDTRGEAVGVYGIERYYQERKASAPLEDPVASYTAAVAARPLTGGKRSSSSPSSSANNSQPNLPAITFNDDLVDNLAIITGRPKKELEASLASLPAADIKKITDLSVNYKRLQKYSKLSKPEHLKMEVEKDLGRKLTDNQLQHAANSIRKAKTYIENVLDGKFVPHGTHGINHVKHNLEYGYQLMGLIEPRKRRSN</sequence>
<dbReference type="AlphaFoldDB" id="A0A075MRK0"/>